<dbReference type="Pfam" id="PF02367">
    <property type="entry name" value="TsaE"/>
    <property type="match status" value="1"/>
</dbReference>
<sequence length="151" mass="16376">MIVSSLGEMLTFGERVARNLHGGEVLELVGDVGAGKTTFTKGLARGLGVHDAVQSPTFAISREYDGERGLHLVHYDFYRLDNAGIMADELAESLADEHGVTVVEWAETVASILPTDRVTLTIRLVADDEQARDVSWTTGGERSKELMEAST</sequence>
<keyword evidence="7" id="KW-0547">Nucleotide-binding</keyword>
<protein>
    <recommendedName>
        <fullName evidence="3">tRNA threonylcarbamoyladenosine biosynthesis protein TsaE</fullName>
    </recommendedName>
    <alternativeName>
        <fullName evidence="10">t(6)A37 threonylcarbamoyladenosine biosynthesis protein TsaE</fullName>
    </alternativeName>
</protein>
<dbReference type="Proteomes" id="UP001059824">
    <property type="component" value="Chromosome"/>
</dbReference>
<dbReference type="EMBL" id="CP045921">
    <property type="protein sequence ID" value="QHN43148.1"/>
    <property type="molecule type" value="Genomic_DNA"/>
</dbReference>
<dbReference type="PANTHER" id="PTHR33540:SF2">
    <property type="entry name" value="TRNA THREONYLCARBAMOYLADENOSINE BIOSYNTHESIS PROTEIN TSAE"/>
    <property type="match status" value="1"/>
</dbReference>
<comment type="subcellular location">
    <subcellularLocation>
        <location evidence="1">Cytoplasm</location>
    </subcellularLocation>
</comment>
<dbReference type="GO" id="GO:0002949">
    <property type="term" value="P:tRNA threonylcarbamoyladenosine modification"/>
    <property type="evidence" value="ECO:0007669"/>
    <property type="project" value="InterPro"/>
</dbReference>
<reference evidence="11" key="1">
    <citation type="journal article" date="2021" name="Nat. Microbiol.">
        <title>Cocultivation of an ultrasmall environmental parasitic bacterium with lytic ability against bacteria associated with wastewater foams.</title>
        <authorList>
            <person name="Batinovic S."/>
            <person name="Rose J.J.A."/>
            <person name="Ratcliffe J."/>
            <person name="Seviour R.J."/>
            <person name="Petrovski S."/>
        </authorList>
    </citation>
    <scope>NUCLEOTIDE SEQUENCE</scope>
    <source>
        <strain evidence="11">JR1</strain>
    </source>
</reference>
<keyword evidence="4" id="KW-0963">Cytoplasm</keyword>
<dbReference type="RefSeq" id="WP_260763042.1">
    <property type="nucleotide sequence ID" value="NZ_CP045921.1"/>
</dbReference>
<dbReference type="PANTHER" id="PTHR33540">
    <property type="entry name" value="TRNA THREONYLCARBAMOYLADENOSINE BIOSYNTHESIS PROTEIN TSAE"/>
    <property type="match status" value="1"/>
</dbReference>
<evidence type="ECO:0000256" key="4">
    <source>
        <dbReference type="ARBA" id="ARBA00022490"/>
    </source>
</evidence>
<dbReference type="GO" id="GO:0005524">
    <property type="term" value="F:ATP binding"/>
    <property type="evidence" value="ECO:0007669"/>
    <property type="project" value="UniProtKB-KW"/>
</dbReference>
<evidence type="ECO:0000313" key="12">
    <source>
        <dbReference type="Proteomes" id="UP001059824"/>
    </source>
</evidence>
<comment type="similarity">
    <text evidence="2">Belongs to the TsaE family.</text>
</comment>
<keyword evidence="12" id="KW-1185">Reference proteome</keyword>
<dbReference type="Gene3D" id="3.40.50.300">
    <property type="entry name" value="P-loop containing nucleotide triphosphate hydrolases"/>
    <property type="match status" value="1"/>
</dbReference>
<dbReference type="InterPro" id="IPR027417">
    <property type="entry name" value="P-loop_NTPase"/>
</dbReference>
<evidence type="ECO:0000256" key="2">
    <source>
        <dbReference type="ARBA" id="ARBA00007599"/>
    </source>
</evidence>
<evidence type="ECO:0000256" key="8">
    <source>
        <dbReference type="ARBA" id="ARBA00022840"/>
    </source>
</evidence>
<accession>A0A857MM16</accession>
<keyword evidence="8" id="KW-0067">ATP-binding</keyword>
<organism evidence="11 12">
    <name type="scientific">Candidatus Mycosynbacter amalyticus</name>
    <dbReference type="NCBI Taxonomy" id="2665156"/>
    <lineage>
        <taxon>Bacteria</taxon>
        <taxon>Candidatus Saccharimonadota</taxon>
        <taxon>Candidatus Saccharimonadota incertae sedis</taxon>
        <taxon>Candidatus Mycosynbacter</taxon>
    </lineage>
</organism>
<dbReference type="GO" id="GO:0046872">
    <property type="term" value="F:metal ion binding"/>
    <property type="evidence" value="ECO:0007669"/>
    <property type="project" value="UniProtKB-KW"/>
</dbReference>
<evidence type="ECO:0000256" key="7">
    <source>
        <dbReference type="ARBA" id="ARBA00022741"/>
    </source>
</evidence>
<evidence type="ECO:0000256" key="3">
    <source>
        <dbReference type="ARBA" id="ARBA00019010"/>
    </source>
</evidence>
<evidence type="ECO:0000256" key="5">
    <source>
        <dbReference type="ARBA" id="ARBA00022694"/>
    </source>
</evidence>
<keyword evidence="5" id="KW-0819">tRNA processing</keyword>
<keyword evidence="9" id="KW-0460">Magnesium</keyword>
<evidence type="ECO:0000313" key="11">
    <source>
        <dbReference type="EMBL" id="QHN43148.1"/>
    </source>
</evidence>
<evidence type="ECO:0000256" key="9">
    <source>
        <dbReference type="ARBA" id="ARBA00022842"/>
    </source>
</evidence>
<dbReference type="KEGG" id="mama:GII36_04845"/>
<evidence type="ECO:0000256" key="6">
    <source>
        <dbReference type="ARBA" id="ARBA00022723"/>
    </source>
</evidence>
<dbReference type="InterPro" id="IPR003442">
    <property type="entry name" value="T6A_TsaE"/>
</dbReference>
<dbReference type="SUPFAM" id="SSF52540">
    <property type="entry name" value="P-loop containing nucleoside triphosphate hydrolases"/>
    <property type="match status" value="1"/>
</dbReference>
<gene>
    <name evidence="11" type="primary">tsaE</name>
    <name evidence="11" type="ORF">GII36_04845</name>
</gene>
<dbReference type="AlphaFoldDB" id="A0A857MM16"/>
<dbReference type="NCBIfam" id="TIGR00150">
    <property type="entry name" value="T6A_YjeE"/>
    <property type="match status" value="1"/>
</dbReference>
<evidence type="ECO:0000256" key="1">
    <source>
        <dbReference type="ARBA" id="ARBA00004496"/>
    </source>
</evidence>
<name>A0A857MM16_9BACT</name>
<dbReference type="GO" id="GO:0005737">
    <property type="term" value="C:cytoplasm"/>
    <property type="evidence" value="ECO:0007669"/>
    <property type="project" value="UniProtKB-SubCell"/>
</dbReference>
<keyword evidence="6" id="KW-0479">Metal-binding</keyword>
<evidence type="ECO:0000256" key="10">
    <source>
        <dbReference type="ARBA" id="ARBA00032441"/>
    </source>
</evidence>
<proteinExistence type="inferred from homology"/>